<accession>A0ABM6TXQ1</accession>
<dbReference type="Pfam" id="PF08890">
    <property type="entry name" value="Phage_TAC_5"/>
    <property type="match status" value="1"/>
</dbReference>
<evidence type="ECO:0000313" key="2">
    <source>
        <dbReference type="Proteomes" id="UP000240258"/>
    </source>
</evidence>
<protein>
    <recommendedName>
        <fullName evidence="3">Phage XkdN-like protein</fullName>
    </recommendedName>
</protein>
<dbReference type="GeneID" id="62763632"/>
<sequence length="125" mass="14377">MDIKTLIDNAEKIKDKGNIKRTSITVKIPRFEELGFEEPFVTLEKPNSSTLLAMTERSDKFYLLSEAMINPDLSNKEVQKAFKVNNRLALLKKIFTEEELDDLLQHVGRLNLTQNRAVLISDIKN</sequence>
<dbReference type="InterPro" id="IPR038559">
    <property type="entry name" value="XkdN-like_sf"/>
</dbReference>
<dbReference type="Gene3D" id="3.30.2220.30">
    <property type="match status" value="1"/>
</dbReference>
<dbReference type="EMBL" id="CP028102">
    <property type="protein sequence ID" value="AVQ19195.1"/>
    <property type="molecule type" value="Genomic_DNA"/>
</dbReference>
<keyword evidence="2" id="KW-1185">Reference proteome</keyword>
<dbReference type="RefSeq" id="WP_005885699.1">
    <property type="nucleotide sequence ID" value="NZ_CP028102.1"/>
</dbReference>
<dbReference type="Proteomes" id="UP000240258">
    <property type="component" value="Chromosome"/>
</dbReference>
<evidence type="ECO:0008006" key="3">
    <source>
        <dbReference type="Google" id="ProtNLM"/>
    </source>
</evidence>
<evidence type="ECO:0000313" key="1">
    <source>
        <dbReference type="EMBL" id="AVQ19195.1"/>
    </source>
</evidence>
<proteinExistence type="predicted"/>
<dbReference type="InterPro" id="IPR014986">
    <property type="entry name" value="XkdN-like"/>
</dbReference>
<name>A0ABM6TXQ1_FUSMR</name>
<reference evidence="2" key="1">
    <citation type="journal article" date="2018" name="MSphere">
        <title>Fusobacterium Genomics Using MinION and Illumina Sequencing Enables Genome Completion and Correction.</title>
        <authorList>
            <person name="Todd S.M."/>
            <person name="Settlage R.E."/>
            <person name="Lahmers K.K."/>
            <person name="Slade D.J."/>
        </authorList>
    </citation>
    <scope>NUCLEOTIDE SEQUENCE [LARGE SCALE GENOMIC DNA]</scope>
    <source>
        <strain evidence="2">ATCC 9817</strain>
    </source>
</reference>
<gene>
    <name evidence="1" type="ORF">C4N19_08840</name>
</gene>
<organism evidence="1 2">
    <name type="scientific">Fusobacterium mortiferum ATCC 9817</name>
    <dbReference type="NCBI Taxonomy" id="469616"/>
    <lineage>
        <taxon>Bacteria</taxon>
        <taxon>Fusobacteriati</taxon>
        <taxon>Fusobacteriota</taxon>
        <taxon>Fusobacteriia</taxon>
        <taxon>Fusobacteriales</taxon>
        <taxon>Fusobacteriaceae</taxon>
        <taxon>Fusobacterium</taxon>
    </lineage>
</organism>